<dbReference type="EMBL" id="BPQB01000004">
    <property type="protein sequence ID" value="GJE86327.1"/>
    <property type="molecule type" value="Genomic_DNA"/>
</dbReference>
<organism evidence="2 3">
    <name type="scientific">Phanerochaete sordida</name>
    <dbReference type="NCBI Taxonomy" id="48140"/>
    <lineage>
        <taxon>Eukaryota</taxon>
        <taxon>Fungi</taxon>
        <taxon>Dikarya</taxon>
        <taxon>Basidiomycota</taxon>
        <taxon>Agaricomycotina</taxon>
        <taxon>Agaricomycetes</taxon>
        <taxon>Polyporales</taxon>
        <taxon>Phanerochaetaceae</taxon>
        <taxon>Phanerochaete</taxon>
    </lineage>
</organism>
<evidence type="ECO:0000256" key="1">
    <source>
        <dbReference type="SAM" id="MobiDB-lite"/>
    </source>
</evidence>
<accession>A0A9P3G1E3</accession>
<feature type="region of interest" description="Disordered" evidence="1">
    <location>
        <begin position="1"/>
        <end position="29"/>
    </location>
</feature>
<dbReference type="AlphaFoldDB" id="A0A9P3G1E3"/>
<protein>
    <submittedName>
        <fullName evidence="2">Uncharacterized protein</fullName>
    </submittedName>
</protein>
<dbReference type="OrthoDB" id="10451970at2759"/>
<name>A0A9P3G1E3_9APHY</name>
<feature type="compositionally biased region" description="Low complexity" evidence="1">
    <location>
        <begin position="181"/>
        <end position="196"/>
    </location>
</feature>
<feature type="compositionally biased region" description="Polar residues" evidence="1">
    <location>
        <begin position="200"/>
        <end position="209"/>
    </location>
</feature>
<reference evidence="2 3" key="1">
    <citation type="submission" date="2021-08" db="EMBL/GenBank/DDBJ databases">
        <title>Draft Genome Sequence of Phanerochaete sordida strain YK-624.</title>
        <authorList>
            <person name="Mori T."/>
            <person name="Dohra H."/>
            <person name="Suzuki T."/>
            <person name="Kawagishi H."/>
            <person name="Hirai H."/>
        </authorList>
    </citation>
    <scope>NUCLEOTIDE SEQUENCE [LARGE SCALE GENOMIC DNA]</scope>
    <source>
        <strain evidence="2 3">YK-624</strain>
    </source>
</reference>
<feature type="compositionally biased region" description="Basic and acidic residues" evidence="1">
    <location>
        <begin position="165"/>
        <end position="180"/>
    </location>
</feature>
<evidence type="ECO:0000313" key="2">
    <source>
        <dbReference type="EMBL" id="GJE86327.1"/>
    </source>
</evidence>
<dbReference type="Proteomes" id="UP000703269">
    <property type="component" value="Unassembled WGS sequence"/>
</dbReference>
<evidence type="ECO:0000313" key="3">
    <source>
        <dbReference type="Proteomes" id="UP000703269"/>
    </source>
</evidence>
<feature type="region of interest" description="Disordered" evidence="1">
    <location>
        <begin position="155"/>
        <end position="218"/>
    </location>
</feature>
<feature type="region of interest" description="Disordered" evidence="1">
    <location>
        <begin position="255"/>
        <end position="276"/>
    </location>
</feature>
<gene>
    <name evidence="2" type="ORF">PsYK624_024070</name>
</gene>
<comment type="caution">
    <text evidence="2">The sequence shown here is derived from an EMBL/GenBank/DDBJ whole genome shotgun (WGS) entry which is preliminary data.</text>
</comment>
<sequence>MDALLASASPRLGFSATVTSTPNAKRDSHECRYPSFFVPPSPSQDDASELPSIVVEDLTFVSPDDSTRTVLTSPRMPVWDAFPAAEEPSPLWAHDVTLVSPPPCGRKECSLEKPWLDASTLKEYPKSPPAGRPRTDSLRTFASSMEVLEKMASPAASVVTLRSGRSGEGRSRKKATDEGSKSPAARPAKGRAPASPHMADTSSAHTTQSLRKRGPSANLREAYVRNLSRTHPALDPRYAFEYQLTLAILDAMERAPPRRPRPAGQGDKQAKAKRLSAPFVQSLGSLKRRVPSLRAASVVGL</sequence>
<proteinExistence type="predicted"/>
<keyword evidence="3" id="KW-1185">Reference proteome</keyword>